<evidence type="ECO:0000256" key="3">
    <source>
        <dbReference type="ARBA" id="ARBA00023242"/>
    </source>
</evidence>
<feature type="DNA-binding region" description="Homeobox" evidence="4">
    <location>
        <begin position="124"/>
        <end position="171"/>
    </location>
</feature>
<sequence length="174" mass="18935">MKAQDQHSQDAAGFLSLGVEEDGGELREVTSAGILLIGEGEEEKGTQPEPEQGAASAEGKEVGAEEEAKEGSHGGPGGLGTPGPMYDEYQEGSGDSDEEPVEQEQEEQLLLADVQHPLPGDQQQLAQRTMFTEVQMQELEHIFQHNPYPGFLLRQDIARRMNVPEARVQVSKPE</sequence>
<evidence type="ECO:0000256" key="5">
    <source>
        <dbReference type="RuleBase" id="RU000682"/>
    </source>
</evidence>
<evidence type="ECO:0000313" key="8">
    <source>
        <dbReference type="EMBL" id="KAF6492405.1"/>
    </source>
</evidence>
<dbReference type="Gene3D" id="1.10.10.60">
    <property type="entry name" value="Homeodomain-like"/>
    <property type="match status" value="1"/>
</dbReference>
<proteinExistence type="predicted"/>
<feature type="compositionally biased region" description="Acidic residues" evidence="6">
    <location>
        <begin position="88"/>
        <end position="107"/>
    </location>
</feature>
<evidence type="ECO:0000256" key="1">
    <source>
        <dbReference type="ARBA" id="ARBA00023125"/>
    </source>
</evidence>
<keyword evidence="2 4" id="KW-0371">Homeobox</keyword>
<name>A0A7J8J7S5_MOLMO</name>
<dbReference type="Pfam" id="PF00046">
    <property type="entry name" value="Homeodomain"/>
    <property type="match status" value="1"/>
</dbReference>
<dbReference type="GO" id="GO:0005634">
    <property type="term" value="C:nucleus"/>
    <property type="evidence" value="ECO:0007669"/>
    <property type="project" value="UniProtKB-SubCell"/>
</dbReference>
<dbReference type="InParanoid" id="A0A7J8J7S5"/>
<gene>
    <name evidence="8" type="ORF">HJG59_009609</name>
    <name evidence="9" type="ORF">HJG59_009614</name>
</gene>
<dbReference type="SMART" id="SM00389">
    <property type="entry name" value="HOX"/>
    <property type="match status" value="1"/>
</dbReference>
<keyword evidence="1 4" id="KW-0238">DNA-binding</keyword>
<dbReference type="EMBL" id="JACASF010000002">
    <property type="protein sequence ID" value="KAF6492410.1"/>
    <property type="molecule type" value="Genomic_DNA"/>
</dbReference>
<reference evidence="8 10" key="1">
    <citation type="journal article" date="2020" name="Nature">
        <title>Six reference-quality genomes reveal evolution of bat adaptations.</title>
        <authorList>
            <person name="Jebb D."/>
            <person name="Huang Z."/>
            <person name="Pippel M."/>
            <person name="Hughes G.M."/>
            <person name="Lavrichenko K."/>
            <person name="Devanna P."/>
            <person name="Winkler S."/>
            <person name="Jermiin L.S."/>
            <person name="Skirmuntt E.C."/>
            <person name="Katzourakis A."/>
            <person name="Burkitt-Gray L."/>
            <person name="Ray D.A."/>
            <person name="Sullivan K.A.M."/>
            <person name="Roscito J.G."/>
            <person name="Kirilenko B.M."/>
            <person name="Davalos L.M."/>
            <person name="Corthals A.P."/>
            <person name="Power M.L."/>
            <person name="Jones G."/>
            <person name="Ransome R.D."/>
            <person name="Dechmann D.K.N."/>
            <person name="Locatelli A.G."/>
            <person name="Puechmaille S.J."/>
            <person name="Fedrigo O."/>
            <person name="Jarvis E.D."/>
            <person name="Hiller M."/>
            <person name="Vernes S.C."/>
            <person name="Myers E.W."/>
            <person name="Teeling E.C."/>
        </authorList>
    </citation>
    <scope>NUCLEOTIDE SEQUENCE [LARGE SCALE GENOMIC DNA]</scope>
    <source>
        <strain evidence="8">MMolMol1</strain>
        <tissue evidence="8">Muscle</tissue>
    </source>
</reference>
<organism evidence="8 10">
    <name type="scientific">Molossus molossus</name>
    <name type="common">Pallas' mastiff bat</name>
    <name type="synonym">Vespertilio molossus</name>
    <dbReference type="NCBI Taxonomy" id="27622"/>
    <lineage>
        <taxon>Eukaryota</taxon>
        <taxon>Metazoa</taxon>
        <taxon>Chordata</taxon>
        <taxon>Craniata</taxon>
        <taxon>Vertebrata</taxon>
        <taxon>Euteleostomi</taxon>
        <taxon>Mammalia</taxon>
        <taxon>Eutheria</taxon>
        <taxon>Laurasiatheria</taxon>
        <taxon>Chiroptera</taxon>
        <taxon>Yangochiroptera</taxon>
        <taxon>Molossidae</taxon>
        <taxon>Molossus</taxon>
    </lineage>
</organism>
<protein>
    <recommendedName>
        <fullName evidence="7">Homeobox domain-containing protein</fullName>
    </recommendedName>
</protein>
<feature type="domain" description="Homeobox" evidence="7">
    <location>
        <begin position="122"/>
        <end position="170"/>
    </location>
</feature>
<dbReference type="Proteomes" id="UP000550707">
    <property type="component" value="Unassembled WGS sequence"/>
</dbReference>
<dbReference type="InterPro" id="IPR009057">
    <property type="entry name" value="Homeodomain-like_sf"/>
</dbReference>
<comment type="subcellular location">
    <subcellularLocation>
        <location evidence="4 5">Nucleus</location>
    </subcellularLocation>
</comment>
<dbReference type="EMBL" id="JACASF010000002">
    <property type="protein sequence ID" value="KAF6492405.1"/>
    <property type="molecule type" value="Genomic_DNA"/>
</dbReference>
<dbReference type="CDD" id="cd00086">
    <property type="entry name" value="homeodomain"/>
    <property type="match status" value="1"/>
</dbReference>
<evidence type="ECO:0000256" key="2">
    <source>
        <dbReference type="ARBA" id="ARBA00023155"/>
    </source>
</evidence>
<comment type="caution">
    <text evidence="8">The sequence shown here is derived from an EMBL/GenBank/DDBJ whole genome shotgun (WGS) entry which is preliminary data.</text>
</comment>
<dbReference type="PANTHER" id="PTHR47465">
    <property type="entry name" value="MCG113260-RELATED-RELATED"/>
    <property type="match status" value="1"/>
</dbReference>
<dbReference type="PROSITE" id="PS50071">
    <property type="entry name" value="HOMEOBOX_2"/>
    <property type="match status" value="1"/>
</dbReference>
<keyword evidence="3 4" id="KW-0539">Nucleus</keyword>
<dbReference type="AlphaFoldDB" id="A0A7J8J7S5"/>
<evidence type="ECO:0000256" key="4">
    <source>
        <dbReference type="PROSITE-ProRule" id="PRU00108"/>
    </source>
</evidence>
<evidence type="ECO:0000313" key="9">
    <source>
        <dbReference type="EMBL" id="KAF6492410.1"/>
    </source>
</evidence>
<evidence type="ECO:0000256" key="6">
    <source>
        <dbReference type="SAM" id="MobiDB-lite"/>
    </source>
</evidence>
<evidence type="ECO:0000259" key="7">
    <source>
        <dbReference type="PROSITE" id="PS50071"/>
    </source>
</evidence>
<keyword evidence="10" id="KW-1185">Reference proteome</keyword>
<accession>A0A7J8J7S5</accession>
<dbReference type="GO" id="GO:0003677">
    <property type="term" value="F:DNA binding"/>
    <property type="evidence" value="ECO:0007669"/>
    <property type="project" value="UniProtKB-UniRule"/>
</dbReference>
<dbReference type="SUPFAM" id="SSF46689">
    <property type="entry name" value="Homeodomain-like"/>
    <property type="match status" value="1"/>
</dbReference>
<evidence type="ECO:0000313" key="10">
    <source>
        <dbReference type="Proteomes" id="UP000550707"/>
    </source>
</evidence>
<feature type="region of interest" description="Disordered" evidence="6">
    <location>
        <begin position="1"/>
        <end position="119"/>
    </location>
</feature>
<dbReference type="InterPro" id="IPR001356">
    <property type="entry name" value="HD"/>
</dbReference>